<dbReference type="InterPro" id="IPR026906">
    <property type="entry name" value="LRR_5"/>
</dbReference>
<feature type="transmembrane region" description="Helical" evidence="3">
    <location>
        <begin position="425"/>
        <end position="449"/>
    </location>
</feature>
<keyword evidence="2" id="KW-0677">Repeat</keyword>
<dbReference type="PANTHER" id="PTHR24366">
    <property type="entry name" value="IG(IMMUNOGLOBULIN) AND LRR(LEUCINE RICH REPEAT) DOMAINS"/>
    <property type="match status" value="1"/>
</dbReference>
<keyword evidence="6" id="KW-1185">Reference proteome</keyword>
<keyword evidence="3" id="KW-1133">Transmembrane helix</keyword>
<dbReference type="InterPro" id="IPR032675">
    <property type="entry name" value="LRR_dom_sf"/>
</dbReference>
<evidence type="ECO:0000313" key="6">
    <source>
        <dbReference type="Proteomes" id="UP001431783"/>
    </source>
</evidence>
<protein>
    <submittedName>
        <fullName evidence="5">Uncharacterized protein</fullName>
    </submittedName>
</protein>
<keyword evidence="1" id="KW-0433">Leucine-rich repeat</keyword>
<gene>
    <name evidence="5" type="ORF">WA026_015415</name>
</gene>
<dbReference type="SMART" id="SM00369">
    <property type="entry name" value="LRR_TYP"/>
    <property type="match status" value="8"/>
</dbReference>
<evidence type="ECO:0000313" key="5">
    <source>
        <dbReference type="EMBL" id="KAK9881293.1"/>
    </source>
</evidence>
<feature type="signal peptide" evidence="4">
    <location>
        <begin position="1"/>
        <end position="23"/>
    </location>
</feature>
<name>A0AAW1UJ93_9CUCU</name>
<dbReference type="Gene3D" id="3.80.10.10">
    <property type="entry name" value="Ribonuclease Inhibitor"/>
    <property type="match status" value="3"/>
</dbReference>
<dbReference type="AlphaFoldDB" id="A0AAW1UJ93"/>
<comment type="caution">
    <text evidence="5">The sequence shown here is derived from an EMBL/GenBank/DDBJ whole genome shotgun (WGS) entry which is preliminary data.</text>
</comment>
<organism evidence="5 6">
    <name type="scientific">Henosepilachna vigintioctopunctata</name>
    <dbReference type="NCBI Taxonomy" id="420089"/>
    <lineage>
        <taxon>Eukaryota</taxon>
        <taxon>Metazoa</taxon>
        <taxon>Ecdysozoa</taxon>
        <taxon>Arthropoda</taxon>
        <taxon>Hexapoda</taxon>
        <taxon>Insecta</taxon>
        <taxon>Pterygota</taxon>
        <taxon>Neoptera</taxon>
        <taxon>Endopterygota</taxon>
        <taxon>Coleoptera</taxon>
        <taxon>Polyphaga</taxon>
        <taxon>Cucujiformia</taxon>
        <taxon>Coccinelloidea</taxon>
        <taxon>Coccinellidae</taxon>
        <taxon>Epilachninae</taxon>
        <taxon>Epilachnini</taxon>
        <taxon>Henosepilachna</taxon>
    </lineage>
</organism>
<feature type="chain" id="PRO_5043530981" evidence="4">
    <location>
        <begin position="24"/>
        <end position="480"/>
    </location>
</feature>
<sequence>MEDNSKNVVIFSFVIYLVVLTNEQPNNTSSNFSKSVEICDKCDCTIYPNLFLLNCANRDLHNIFTIWPEHQNRTIRATFSNNVISTLEKFPNTNTSVMVSLDHCSIKYLSAGLFENMKNIKYIDLSYNLITIEELSSEKFKGPYVKDEFEPIEVSHLNLAYNLIHSLPKSLFEHMPRLTTLNLEGNGIKILDEQTKAALVSIGSLKHLNLANNGLQQLPGDMLKSMTKLLKINLSKNRMTFVPNELANLNALEVLILDSNPIFELTDGLFNGLHNLVELSLNNLSNVYEVHSNTFRPLKKLVKLHLSNNPDLDVFEPDAFGMEDNMSLREVYLNNNNLIDIPSVLLDWPSLHIFEFNNNPLMCSCNLYNITKMLRRQITRLKAGPFCIGEEELSYQVFSLDDRVCKENYLPGLSFRTMTRAKFSMIRITLVTISLVALVGVFIVIVLIFMKQRKYGLLRNSQLSFSTTVLYNPLHGQPIL</sequence>
<keyword evidence="4" id="KW-0732">Signal</keyword>
<dbReference type="SUPFAM" id="SSF52058">
    <property type="entry name" value="L domain-like"/>
    <property type="match status" value="1"/>
</dbReference>
<dbReference type="InterPro" id="IPR001611">
    <property type="entry name" value="Leu-rich_rpt"/>
</dbReference>
<dbReference type="Pfam" id="PF13306">
    <property type="entry name" value="LRR_5"/>
    <property type="match status" value="1"/>
</dbReference>
<evidence type="ECO:0000256" key="2">
    <source>
        <dbReference type="ARBA" id="ARBA00022737"/>
    </source>
</evidence>
<accession>A0AAW1UJ93</accession>
<evidence type="ECO:0000256" key="1">
    <source>
        <dbReference type="ARBA" id="ARBA00022614"/>
    </source>
</evidence>
<dbReference type="Proteomes" id="UP001431783">
    <property type="component" value="Unassembled WGS sequence"/>
</dbReference>
<evidence type="ECO:0000256" key="4">
    <source>
        <dbReference type="SAM" id="SignalP"/>
    </source>
</evidence>
<dbReference type="PANTHER" id="PTHR24366:SF96">
    <property type="entry name" value="LEUCINE RICH REPEAT CONTAINING 53"/>
    <property type="match status" value="1"/>
</dbReference>
<keyword evidence="3" id="KW-0812">Transmembrane</keyword>
<keyword evidence="3" id="KW-0472">Membrane</keyword>
<dbReference type="EMBL" id="JARQZJ010000068">
    <property type="protein sequence ID" value="KAK9881293.1"/>
    <property type="molecule type" value="Genomic_DNA"/>
</dbReference>
<dbReference type="Pfam" id="PF13855">
    <property type="entry name" value="LRR_8"/>
    <property type="match status" value="2"/>
</dbReference>
<evidence type="ECO:0000256" key="3">
    <source>
        <dbReference type="SAM" id="Phobius"/>
    </source>
</evidence>
<dbReference type="PROSITE" id="PS51450">
    <property type="entry name" value="LRR"/>
    <property type="match status" value="1"/>
</dbReference>
<proteinExistence type="predicted"/>
<reference evidence="5 6" key="1">
    <citation type="submission" date="2023-03" db="EMBL/GenBank/DDBJ databases">
        <title>Genome insight into feeding habits of ladybird beetles.</title>
        <authorList>
            <person name="Li H.-S."/>
            <person name="Huang Y.-H."/>
            <person name="Pang H."/>
        </authorList>
    </citation>
    <scope>NUCLEOTIDE SEQUENCE [LARGE SCALE GENOMIC DNA]</scope>
    <source>
        <strain evidence="5">SYSU_2023b</strain>
        <tissue evidence="5">Whole body</tissue>
    </source>
</reference>
<dbReference type="InterPro" id="IPR003591">
    <property type="entry name" value="Leu-rich_rpt_typical-subtyp"/>
</dbReference>